<organism evidence="8 9">
    <name type="scientific">Rhodovulum bhavnagarense</name>
    <dbReference type="NCBI Taxonomy" id="992286"/>
    <lineage>
        <taxon>Bacteria</taxon>
        <taxon>Pseudomonadati</taxon>
        <taxon>Pseudomonadota</taxon>
        <taxon>Alphaproteobacteria</taxon>
        <taxon>Rhodobacterales</taxon>
        <taxon>Paracoccaceae</taxon>
        <taxon>Rhodovulum</taxon>
    </lineage>
</organism>
<comment type="caution">
    <text evidence="8">The sequence shown here is derived from an EMBL/GenBank/DDBJ whole genome shotgun (WGS) entry which is preliminary data.</text>
</comment>
<dbReference type="EMBL" id="SLXU01000005">
    <property type="protein sequence ID" value="TCP61453.1"/>
    <property type="molecule type" value="Genomic_DNA"/>
</dbReference>
<name>A0A4R2RF10_9RHOB</name>
<dbReference type="PANTHER" id="PTHR39560">
    <property type="entry name" value="PROTEIN ADENYLYLTRANSFERASE FIC-RELATED"/>
    <property type="match status" value="1"/>
</dbReference>
<keyword evidence="4" id="KW-0067">ATP-binding</keyword>
<comment type="catalytic activity">
    <reaction evidence="7">
        <text>L-tyrosyl-[protein] + ATP = O-(5'-adenylyl)-L-tyrosyl-[protein] + diphosphate</text>
        <dbReference type="Rhea" id="RHEA:54288"/>
        <dbReference type="Rhea" id="RHEA-COMP:10136"/>
        <dbReference type="Rhea" id="RHEA-COMP:13846"/>
        <dbReference type="ChEBI" id="CHEBI:30616"/>
        <dbReference type="ChEBI" id="CHEBI:33019"/>
        <dbReference type="ChEBI" id="CHEBI:46858"/>
        <dbReference type="ChEBI" id="CHEBI:83624"/>
        <dbReference type="EC" id="2.7.7.108"/>
    </reaction>
</comment>
<dbReference type="InterPro" id="IPR036597">
    <property type="entry name" value="Fido-like_dom_sf"/>
</dbReference>
<accession>A0A4R2RF10</accession>
<dbReference type="Gene3D" id="1.10.3290.10">
    <property type="entry name" value="Fido-like domain"/>
    <property type="match status" value="1"/>
</dbReference>
<keyword evidence="9" id="KW-1185">Reference proteome</keyword>
<evidence type="ECO:0000256" key="3">
    <source>
        <dbReference type="ARBA" id="ARBA00022741"/>
    </source>
</evidence>
<evidence type="ECO:0000256" key="7">
    <source>
        <dbReference type="ARBA" id="ARBA00048696"/>
    </source>
</evidence>
<comment type="catalytic activity">
    <reaction evidence="6">
        <text>L-threonyl-[protein] + ATP = 3-O-(5'-adenylyl)-L-threonyl-[protein] + diphosphate</text>
        <dbReference type="Rhea" id="RHEA:54292"/>
        <dbReference type="Rhea" id="RHEA-COMP:11060"/>
        <dbReference type="Rhea" id="RHEA-COMP:13847"/>
        <dbReference type="ChEBI" id="CHEBI:30013"/>
        <dbReference type="ChEBI" id="CHEBI:30616"/>
        <dbReference type="ChEBI" id="CHEBI:33019"/>
        <dbReference type="ChEBI" id="CHEBI:138113"/>
        <dbReference type="EC" id="2.7.7.108"/>
    </reaction>
</comment>
<reference evidence="8 9" key="1">
    <citation type="submission" date="2019-03" db="EMBL/GenBank/DDBJ databases">
        <title>Genomic Encyclopedia of Type Strains, Phase IV (KMG-IV): sequencing the most valuable type-strain genomes for metagenomic binning, comparative biology and taxonomic classification.</title>
        <authorList>
            <person name="Goeker M."/>
        </authorList>
    </citation>
    <scope>NUCLEOTIDE SEQUENCE [LARGE SCALE GENOMIC DNA]</scope>
    <source>
        <strain evidence="8 9">DSM 24766</strain>
    </source>
</reference>
<evidence type="ECO:0000313" key="8">
    <source>
        <dbReference type="EMBL" id="TCP61453.1"/>
    </source>
</evidence>
<keyword evidence="2" id="KW-0548">Nucleotidyltransferase</keyword>
<evidence type="ECO:0000256" key="1">
    <source>
        <dbReference type="ARBA" id="ARBA00022679"/>
    </source>
</evidence>
<gene>
    <name evidence="8" type="ORF">EV663_105171</name>
</gene>
<dbReference type="Proteomes" id="UP000295050">
    <property type="component" value="Unassembled WGS sequence"/>
</dbReference>
<evidence type="ECO:0000256" key="4">
    <source>
        <dbReference type="ARBA" id="ARBA00022840"/>
    </source>
</evidence>
<dbReference type="GO" id="GO:0005524">
    <property type="term" value="F:ATP binding"/>
    <property type="evidence" value="ECO:0007669"/>
    <property type="project" value="UniProtKB-KW"/>
</dbReference>
<dbReference type="OrthoDB" id="9813719at2"/>
<sequence length="130" mass="14925">MKYDGADKYVDPETGVLRNRHGIRTQEALDRSEVLFVISAIAENTAAPLEEPDAGPDFTYLKRIYKRLFGEMYDWAGEVRDVDISKGSTRFANFRFIEAEGQRLTSEMVETNWFSGLSHEEFAEQAVNRH</sequence>
<keyword evidence="1" id="KW-0808">Transferase</keyword>
<evidence type="ECO:0000256" key="5">
    <source>
        <dbReference type="ARBA" id="ARBA00034531"/>
    </source>
</evidence>
<protein>
    <recommendedName>
        <fullName evidence="5">protein adenylyltransferase</fullName>
        <ecNumber evidence="5">2.7.7.108</ecNumber>
    </recommendedName>
</protein>
<dbReference type="RefSeq" id="WP_132951229.1">
    <property type="nucleotide sequence ID" value="NZ_SLXU01000005.1"/>
</dbReference>
<proteinExistence type="predicted"/>
<dbReference type="AlphaFoldDB" id="A0A4R2RF10"/>
<dbReference type="SUPFAM" id="SSF140931">
    <property type="entry name" value="Fic-like"/>
    <property type="match status" value="1"/>
</dbReference>
<dbReference type="EC" id="2.7.7.108" evidence="5"/>
<keyword evidence="3" id="KW-0547">Nucleotide-binding</keyword>
<evidence type="ECO:0000313" key="9">
    <source>
        <dbReference type="Proteomes" id="UP000295050"/>
    </source>
</evidence>
<evidence type="ECO:0000256" key="6">
    <source>
        <dbReference type="ARBA" id="ARBA00047939"/>
    </source>
</evidence>
<dbReference type="GO" id="GO:0051302">
    <property type="term" value="P:regulation of cell division"/>
    <property type="evidence" value="ECO:0007669"/>
    <property type="project" value="TreeGrafter"/>
</dbReference>
<evidence type="ECO:0000256" key="2">
    <source>
        <dbReference type="ARBA" id="ARBA00022695"/>
    </source>
</evidence>
<dbReference type="GO" id="GO:0070733">
    <property type="term" value="F:AMPylase activity"/>
    <property type="evidence" value="ECO:0007669"/>
    <property type="project" value="UniProtKB-EC"/>
</dbReference>
<dbReference type="PANTHER" id="PTHR39560:SF1">
    <property type="entry name" value="PROTEIN ADENYLYLTRANSFERASE FIC-RELATED"/>
    <property type="match status" value="1"/>
</dbReference>